<dbReference type="InterPro" id="IPR008851">
    <property type="entry name" value="TFIIF-alpha"/>
</dbReference>
<dbReference type="Proteomes" id="UP000192247">
    <property type="component" value="Unassembled WGS sequence"/>
</dbReference>
<dbReference type="GO" id="GO:0005634">
    <property type="term" value="C:nucleus"/>
    <property type="evidence" value="ECO:0007669"/>
    <property type="project" value="UniProtKB-SubCell"/>
</dbReference>
<gene>
    <name evidence="2" type="ORF">BIW11_05128</name>
</gene>
<comment type="similarity">
    <text evidence="1">Belongs to the TFIIF alpha subunit family.</text>
</comment>
<comment type="function">
    <text evidence="1">TFIIF is a general transcription initiation factor that binds to RNA polymerase II and helps to recruit it to the initiation complex in collaboration with TFIIB. It promotes transcription elongation.</text>
</comment>
<organism evidence="2 3">
    <name type="scientific">Tropilaelaps mercedesae</name>
    <dbReference type="NCBI Taxonomy" id="418985"/>
    <lineage>
        <taxon>Eukaryota</taxon>
        <taxon>Metazoa</taxon>
        <taxon>Ecdysozoa</taxon>
        <taxon>Arthropoda</taxon>
        <taxon>Chelicerata</taxon>
        <taxon>Arachnida</taxon>
        <taxon>Acari</taxon>
        <taxon>Parasitiformes</taxon>
        <taxon>Mesostigmata</taxon>
        <taxon>Gamasina</taxon>
        <taxon>Dermanyssoidea</taxon>
        <taxon>Laelapidae</taxon>
        <taxon>Tropilaelaps</taxon>
    </lineage>
</organism>
<keyword evidence="3" id="KW-1185">Reference proteome</keyword>
<feature type="non-terminal residue" evidence="2">
    <location>
        <position position="1"/>
    </location>
</feature>
<dbReference type="Gene3D" id="1.10.10.10">
    <property type="entry name" value="Winged helix-like DNA-binding domain superfamily/Winged helix DNA-binding domain"/>
    <property type="match status" value="1"/>
</dbReference>
<keyword evidence="1" id="KW-0804">Transcription</keyword>
<keyword evidence="1" id="KW-0238">DNA-binding</keyword>
<comment type="caution">
    <text evidence="2">The sequence shown here is derived from an EMBL/GenBank/DDBJ whole genome shotgun (WGS) entry which is preliminary data.</text>
</comment>
<keyword evidence="1" id="KW-0539">Nucleus</keyword>
<protein>
    <recommendedName>
        <fullName evidence="1">Transcription initiation factor IIF subunit alpha</fullName>
    </recommendedName>
</protein>
<sequence>RTGSSKRHTSSNYVPKPYRRNDTVRVLEIYEIDEKIIRNRLIKGSVTTVELLQEFKSKIGHHHTEKMVDAIALVVRRLNVHRKTIDDRLHLCIYMREKSAPWTDH</sequence>
<dbReference type="InterPro" id="IPR036390">
    <property type="entry name" value="WH_DNA-bd_sf"/>
</dbReference>
<dbReference type="InParanoid" id="A0A1V9Y3K6"/>
<name>A0A1V9Y3K6_9ACAR</name>
<comment type="subcellular location">
    <subcellularLocation>
        <location evidence="1">Nucleus</location>
    </subcellularLocation>
</comment>
<evidence type="ECO:0000256" key="1">
    <source>
        <dbReference type="RuleBase" id="RU366044"/>
    </source>
</evidence>
<evidence type="ECO:0000313" key="2">
    <source>
        <dbReference type="EMBL" id="OQR80336.1"/>
    </source>
</evidence>
<dbReference type="InterPro" id="IPR036388">
    <property type="entry name" value="WH-like_DNA-bd_sf"/>
</dbReference>
<keyword evidence="1" id="KW-0805">Transcription regulation</keyword>
<dbReference type="EMBL" id="MNPL01000103">
    <property type="protein sequence ID" value="OQR80336.1"/>
    <property type="molecule type" value="Genomic_DNA"/>
</dbReference>
<dbReference type="SUPFAM" id="SSF46785">
    <property type="entry name" value="Winged helix' DNA-binding domain"/>
    <property type="match status" value="1"/>
</dbReference>
<reference evidence="2 3" key="1">
    <citation type="journal article" date="2017" name="Gigascience">
        <title>Draft genome of the honey bee ectoparasitic mite, Tropilaelaps mercedesae, is shaped by the parasitic life history.</title>
        <authorList>
            <person name="Dong X."/>
            <person name="Armstrong S.D."/>
            <person name="Xia D."/>
            <person name="Makepeace B.L."/>
            <person name="Darby A.C."/>
            <person name="Kadowaki T."/>
        </authorList>
    </citation>
    <scope>NUCLEOTIDE SEQUENCE [LARGE SCALE GENOMIC DNA]</scope>
    <source>
        <strain evidence="2">Wuxi-XJTLU</strain>
    </source>
</reference>
<proteinExistence type="inferred from homology"/>
<dbReference type="GO" id="GO:0032968">
    <property type="term" value="P:positive regulation of transcription elongation by RNA polymerase II"/>
    <property type="evidence" value="ECO:0007669"/>
    <property type="project" value="InterPro"/>
</dbReference>
<dbReference type="GO" id="GO:0006367">
    <property type="term" value="P:transcription initiation at RNA polymerase II promoter"/>
    <property type="evidence" value="ECO:0007669"/>
    <property type="project" value="InterPro"/>
</dbReference>
<dbReference type="GO" id="GO:0003677">
    <property type="term" value="F:DNA binding"/>
    <property type="evidence" value="ECO:0007669"/>
    <property type="project" value="UniProtKB-KW"/>
</dbReference>
<evidence type="ECO:0000313" key="3">
    <source>
        <dbReference type="Proteomes" id="UP000192247"/>
    </source>
</evidence>
<dbReference type="AlphaFoldDB" id="A0A1V9Y3K6"/>
<accession>A0A1V9Y3K6</accession>
<dbReference type="Pfam" id="PF05793">
    <property type="entry name" value="TFIIF_alpha"/>
    <property type="match status" value="1"/>
</dbReference>